<feature type="transmembrane region" description="Helical" evidence="7">
    <location>
        <begin position="89"/>
        <end position="108"/>
    </location>
</feature>
<keyword evidence="5 7" id="KW-1133">Transmembrane helix</keyword>
<evidence type="ECO:0000259" key="8">
    <source>
        <dbReference type="Pfam" id="PF01757"/>
    </source>
</evidence>
<evidence type="ECO:0000256" key="4">
    <source>
        <dbReference type="ARBA" id="ARBA00022692"/>
    </source>
</evidence>
<dbReference type="AlphaFoldDB" id="A0A0B4N076"/>
<comment type="similarity">
    <text evidence="2">Belongs to the acyltransferase 3 family.</text>
</comment>
<dbReference type="GO" id="GO:0016413">
    <property type="term" value="F:O-acetyltransferase activity"/>
    <property type="evidence" value="ECO:0007669"/>
    <property type="project" value="TreeGrafter"/>
</dbReference>
<dbReference type="GO" id="GO:0004497">
    <property type="term" value="F:monooxygenase activity"/>
    <property type="evidence" value="ECO:0007669"/>
    <property type="project" value="UniProtKB-KW"/>
</dbReference>
<feature type="transmembrane region" description="Helical" evidence="7">
    <location>
        <begin position="315"/>
        <end position="335"/>
    </location>
</feature>
<feature type="transmembrane region" description="Helical" evidence="7">
    <location>
        <begin position="45"/>
        <end position="69"/>
    </location>
</feature>
<sequence>MEAKKSTDYITFVIVVSAFAVLTLHTNNCFWFYTGTEDFWFSANIIESVFYFAVPLFFMVSGITLMDFFDRYSMKRFFAKRFMKTMLPFLVWSLVALGIDLYIGKRAWSDVTFKSVYQGLTSNGYVSIYWFFYALFIMYMCMPLYAAVDKSKRMLVFSYLVIATFVFNIFLPFLKKMFDSDLNIMFNVSTLGGFLIWPLLGWVLHNYEFKRWHKAIIHVVGLSGLMLHICGTYYLSVNAGHVDLTFKGYENVPSVVYAVSVFVFLKDVGRWVMERERLAKFIKVMGRYAFEIYLLQFILLDEATRIPAIDRNSLVYRLGAPFVMIPMIMAFTWCLRKIPVLRRIVP</sequence>
<evidence type="ECO:0000313" key="9">
    <source>
        <dbReference type="EMBL" id="AIF26179.1"/>
    </source>
</evidence>
<dbReference type="PANTHER" id="PTHR40074:SF2">
    <property type="entry name" value="O-ACETYLTRANSFERASE WECH"/>
    <property type="match status" value="1"/>
</dbReference>
<keyword evidence="9" id="KW-0503">Monooxygenase</keyword>
<evidence type="ECO:0000256" key="5">
    <source>
        <dbReference type="ARBA" id="ARBA00022989"/>
    </source>
</evidence>
<protein>
    <submittedName>
        <fullName evidence="9">Putative beta-carotene 15,15'-monooxygenase</fullName>
    </submittedName>
</protein>
<evidence type="ECO:0000256" key="1">
    <source>
        <dbReference type="ARBA" id="ARBA00004651"/>
    </source>
</evidence>
<dbReference type="EMBL" id="KJ631398">
    <property type="protein sequence ID" value="AIF26179.1"/>
    <property type="molecule type" value="Genomic_DNA"/>
</dbReference>
<feature type="transmembrane region" description="Helical" evidence="7">
    <location>
        <begin position="128"/>
        <end position="148"/>
    </location>
</feature>
<evidence type="ECO:0000256" key="6">
    <source>
        <dbReference type="ARBA" id="ARBA00023136"/>
    </source>
</evidence>
<organism evidence="9">
    <name type="scientific">uncultured bacterium Ad_143_D13_contig1</name>
    <dbReference type="NCBI Taxonomy" id="1489306"/>
    <lineage>
        <taxon>Bacteria</taxon>
        <taxon>environmental samples</taxon>
    </lineage>
</organism>
<feature type="transmembrane region" description="Helical" evidence="7">
    <location>
        <begin position="186"/>
        <end position="204"/>
    </location>
</feature>
<name>A0A0B4N076_9BACT</name>
<dbReference type="PANTHER" id="PTHR40074">
    <property type="entry name" value="O-ACETYLTRANSFERASE WECH"/>
    <property type="match status" value="1"/>
</dbReference>
<keyword evidence="9" id="KW-0560">Oxidoreductase</keyword>
<evidence type="ECO:0000256" key="7">
    <source>
        <dbReference type="SAM" id="Phobius"/>
    </source>
</evidence>
<evidence type="ECO:0000256" key="2">
    <source>
        <dbReference type="ARBA" id="ARBA00007400"/>
    </source>
</evidence>
<accession>A0A0B4N076</accession>
<evidence type="ECO:0000256" key="3">
    <source>
        <dbReference type="ARBA" id="ARBA00022475"/>
    </source>
</evidence>
<keyword evidence="4 7" id="KW-0812">Transmembrane</keyword>
<feature type="transmembrane region" description="Helical" evidence="7">
    <location>
        <begin position="155"/>
        <end position="174"/>
    </location>
</feature>
<feature type="domain" description="Acyltransferase 3" evidence="8">
    <location>
        <begin position="15"/>
        <end position="300"/>
    </location>
</feature>
<reference evidence="9" key="1">
    <citation type="submission" date="2014-03" db="EMBL/GenBank/DDBJ databases">
        <title>A sequence of cellulolytic fosmid clone of goat rumen metagenome.</title>
        <authorList>
            <person name="Lee K.-T."/>
            <person name="Kim J.-Y."/>
            <person name="Kim Y.-J."/>
            <person name="Ahn J.-H."/>
            <person name="Park M.-N."/>
            <person name="Kim J.-H."/>
            <person name="Kim T.-H."/>
        </authorList>
    </citation>
    <scope>NUCLEOTIDE SEQUENCE</scope>
</reference>
<feature type="transmembrane region" description="Helical" evidence="7">
    <location>
        <begin position="216"/>
        <end position="235"/>
    </location>
</feature>
<proteinExistence type="inferred from homology"/>
<dbReference type="Pfam" id="PF01757">
    <property type="entry name" value="Acyl_transf_3"/>
    <property type="match status" value="1"/>
</dbReference>
<keyword evidence="6 7" id="KW-0472">Membrane</keyword>
<dbReference type="GO" id="GO:0005886">
    <property type="term" value="C:plasma membrane"/>
    <property type="evidence" value="ECO:0007669"/>
    <property type="project" value="UniProtKB-SubCell"/>
</dbReference>
<dbReference type="GO" id="GO:0009246">
    <property type="term" value="P:enterobacterial common antigen biosynthetic process"/>
    <property type="evidence" value="ECO:0007669"/>
    <property type="project" value="TreeGrafter"/>
</dbReference>
<keyword evidence="3" id="KW-1003">Cell membrane</keyword>
<dbReference type="InterPro" id="IPR002656">
    <property type="entry name" value="Acyl_transf_3_dom"/>
</dbReference>
<comment type="subcellular location">
    <subcellularLocation>
        <location evidence="1">Cell membrane</location>
        <topology evidence="1">Multi-pass membrane protein</topology>
    </subcellularLocation>
</comment>
<feature type="transmembrane region" description="Helical" evidence="7">
    <location>
        <begin position="12"/>
        <end position="33"/>
    </location>
</feature>